<gene>
    <name evidence="7" type="ORF">GCM10011314_32310</name>
</gene>
<feature type="compositionally biased region" description="Polar residues" evidence="4">
    <location>
        <begin position="228"/>
        <end position="243"/>
    </location>
</feature>
<feature type="signal peptide" evidence="5">
    <location>
        <begin position="1"/>
        <end position="23"/>
    </location>
</feature>
<dbReference type="InterPro" id="IPR011050">
    <property type="entry name" value="Pectin_lyase_fold/virulence"/>
</dbReference>
<name>A0A8H9KTW9_9MICO</name>
<dbReference type="PANTHER" id="PTHR22990:SF15">
    <property type="entry name" value="F-BOX ONLY PROTEIN 10"/>
    <property type="match status" value="1"/>
</dbReference>
<protein>
    <recommendedName>
        <fullName evidence="6">Right handed beta helix domain-containing protein</fullName>
    </recommendedName>
</protein>
<dbReference type="SUPFAM" id="SSF51126">
    <property type="entry name" value="Pectin lyase-like"/>
    <property type="match status" value="1"/>
</dbReference>
<comment type="pathway">
    <text evidence="1">Protein modification; protein ubiquitination.</text>
</comment>
<dbReference type="InterPro" id="IPR051550">
    <property type="entry name" value="SCF-Subunits/Alg-Epimerases"/>
</dbReference>
<comment type="caution">
    <text evidence="7">The sequence shown here is derived from an EMBL/GenBank/DDBJ whole genome shotgun (WGS) entry which is preliminary data.</text>
</comment>
<dbReference type="PANTHER" id="PTHR22990">
    <property type="entry name" value="F-BOX ONLY PROTEIN"/>
    <property type="match status" value="1"/>
</dbReference>
<reference evidence="7" key="1">
    <citation type="journal article" date="2014" name="Int. J. Syst. Evol. Microbiol.">
        <title>Complete genome sequence of Corynebacterium casei LMG S-19264T (=DSM 44701T), isolated from a smear-ripened cheese.</title>
        <authorList>
            <consortium name="US DOE Joint Genome Institute (JGI-PGF)"/>
            <person name="Walter F."/>
            <person name="Albersmeier A."/>
            <person name="Kalinowski J."/>
            <person name="Ruckert C."/>
        </authorList>
    </citation>
    <scope>NUCLEOTIDE SEQUENCE</scope>
    <source>
        <strain evidence="7">CGMCC 1.10749</strain>
    </source>
</reference>
<dbReference type="InterPro" id="IPR039448">
    <property type="entry name" value="Beta_helix"/>
</dbReference>
<proteinExistence type="predicted"/>
<sequence length="299" mass="29753">MNRRARLLALAASLPLTIGGALATAGPASADTLACGSVITTSTVLTHDLVCDGTSDGLIVAADGVVLDLNGFTVSGPGAYATPFAGVRVTQRLRVTITRGTVTGWQSGVVLNEAWDGRVSKVTAASNDQGVNLAGGGRHVIEKNTSSLNGRDAIRLGLSTGSLVTQNTVSDNTFGIMVADFSSNNTVSRNVVTGTRSVGVSAFGGAVATTFSQNQVSGSWDDGIRTSADSSGSVISQNTTTSNGGDGIEASNATVTRNLATSNGQYGIRGLAGVADGGGNKAAGNGEAAQCLGVTCGAP</sequence>
<organism evidence="7 8">
    <name type="scientific">Knoellia flava</name>
    <dbReference type="NCBI Taxonomy" id="913969"/>
    <lineage>
        <taxon>Bacteria</taxon>
        <taxon>Bacillati</taxon>
        <taxon>Actinomycetota</taxon>
        <taxon>Actinomycetes</taxon>
        <taxon>Micrococcales</taxon>
        <taxon>Intrasporangiaceae</taxon>
        <taxon>Knoellia</taxon>
    </lineage>
</organism>
<keyword evidence="3" id="KW-0833">Ubl conjugation pathway</keyword>
<dbReference type="InterPro" id="IPR022441">
    <property type="entry name" value="Para_beta_helix_rpt-2"/>
</dbReference>
<evidence type="ECO:0000256" key="2">
    <source>
        <dbReference type="ARBA" id="ARBA00022737"/>
    </source>
</evidence>
<dbReference type="Gene3D" id="2.160.20.10">
    <property type="entry name" value="Single-stranded right-handed beta-helix, Pectin lyase-like"/>
    <property type="match status" value="1"/>
</dbReference>
<dbReference type="InterPro" id="IPR006626">
    <property type="entry name" value="PbH1"/>
</dbReference>
<feature type="chain" id="PRO_5039126538" description="Right handed beta helix domain-containing protein" evidence="5">
    <location>
        <begin position="24"/>
        <end position="299"/>
    </location>
</feature>
<dbReference type="NCBIfam" id="TIGR03804">
    <property type="entry name" value="para_beta_helix"/>
    <property type="match status" value="1"/>
</dbReference>
<evidence type="ECO:0000256" key="3">
    <source>
        <dbReference type="ARBA" id="ARBA00022786"/>
    </source>
</evidence>
<accession>A0A8H9KTW9</accession>
<reference evidence="7" key="2">
    <citation type="submission" date="2020-09" db="EMBL/GenBank/DDBJ databases">
        <authorList>
            <person name="Sun Q."/>
            <person name="Zhou Y."/>
        </authorList>
    </citation>
    <scope>NUCLEOTIDE SEQUENCE</scope>
    <source>
        <strain evidence="7">CGMCC 1.10749</strain>
    </source>
</reference>
<dbReference type="SMART" id="SM00710">
    <property type="entry name" value="PbH1"/>
    <property type="match status" value="8"/>
</dbReference>
<dbReference type="AlphaFoldDB" id="A0A8H9KTW9"/>
<evidence type="ECO:0000256" key="5">
    <source>
        <dbReference type="SAM" id="SignalP"/>
    </source>
</evidence>
<dbReference type="InterPro" id="IPR012334">
    <property type="entry name" value="Pectin_lyas_fold"/>
</dbReference>
<keyword evidence="5" id="KW-0732">Signal</keyword>
<dbReference type="EMBL" id="BMEA01000005">
    <property type="protein sequence ID" value="GGB89990.1"/>
    <property type="molecule type" value="Genomic_DNA"/>
</dbReference>
<evidence type="ECO:0000256" key="4">
    <source>
        <dbReference type="SAM" id="MobiDB-lite"/>
    </source>
</evidence>
<feature type="region of interest" description="Disordered" evidence="4">
    <location>
        <begin position="228"/>
        <end position="249"/>
    </location>
</feature>
<feature type="domain" description="Right handed beta helix" evidence="6">
    <location>
        <begin position="84"/>
        <end position="216"/>
    </location>
</feature>
<evidence type="ECO:0000313" key="8">
    <source>
        <dbReference type="Proteomes" id="UP000628079"/>
    </source>
</evidence>
<dbReference type="Proteomes" id="UP000628079">
    <property type="component" value="Unassembled WGS sequence"/>
</dbReference>
<evidence type="ECO:0000259" key="6">
    <source>
        <dbReference type="Pfam" id="PF13229"/>
    </source>
</evidence>
<evidence type="ECO:0000256" key="1">
    <source>
        <dbReference type="ARBA" id="ARBA00004906"/>
    </source>
</evidence>
<keyword evidence="2" id="KW-0677">Repeat</keyword>
<evidence type="ECO:0000313" key="7">
    <source>
        <dbReference type="EMBL" id="GGB89990.1"/>
    </source>
</evidence>
<dbReference type="Pfam" id="PF13229">
    <property type="entry name" value="Beta_helix"/>
    <property type="match status" value="1"/>
</dbReference>
<dbReference type="RefSeq" id="WP_035946368.1">
    <property type="nucleotide sequence ID" value="NZ_BMEA01000005.1"/>
</dbReference>